<feature type="transmembrane region" description="Helical" evidence="6">
    <location>
        <begin position="144"/>
        <end position="163"/>
    </location>
</feature>
<proteinExistence type="predicted"/>
<dbReference type="PANTHER" id="PTHR42709">
    <property type="entry name" value="ALKALINE PHOSPHATASE LIKE PROTEIN"/>
    <property type="match status" value="1"/>
</dbReference>
<feature type="transmembrane region" description="Helical" evidence="6">
    <location>
        <begin position="23"/>
        <end position="45"/>
    </location>
</feature>
<evidence type="ECO:0000313" key="9">
    <source>
        <dbReference type="Proteomes" id="UP000315471"/>
    </source>
</evidence>
<evidence type="ECO:0000259" key="7">
    <source>
        <dbReference type="Pfam" id="PF09335"/>
    </source>
</evidence>
<dbReference type="OrthoDB" id="9813426at2"/>
<dbReference type="PANTHER" id="PTHR42709:SF6">
    <property type="entry name" value="UNDECAPRENYL PHOSPHATE TRANSPORTER A"/>
    <property type="match status" value="1"/>
</dbReference>
<keyword evidence="5 6" id="KW-0472">Membrane</keyword>
<evidence type="ECO:0000256" key="2">
    <source>
        <dbReference type="ARBA" id="ARBA00022475"/>
    </source>
</evidence>
<feature type="domain" description="VTT" evidence="7">
    <location>
        <begin position="37"/>
        <end position="159"/>
    </location>
</feature>
<accession>A0A5C6DLV1</accession>
<dbReference type="Proteomes" id="UP000315471">
    <property type="component" value="Unassembled WGS sequence"/>
</dbReference>
<dbReference type="InterPro" id="IPR051311">
    <property type="entry name" value="DedA_domain"/>
</dbReference>
<name>A0A5C6DLV1_9BACT</name>
<evidence type="ECO:0000256" key="1">
    <source>
        <dbReference type="ARBA" id="ARBA00004651"/>
    </source>
</evidence>
<comment type="subcellular location">
    <subcellularLocation>
        <location evidence="1">Cell membrane</location>
        <topology evidence="1">Multi-pass membrane protein</topology>
    </subcellularLocation>
</comment>
<keyword evidence="4 6" id="KW-1133">Transmembrane helix</keyword>
<keyword evidence="2" id="KW-1003">Cell membrane</keyword>
<feature type="transmembrane region" description="Helical" evidence="6">
    <location>
        <begin position="175"/>
        <end position="193"/>
    </location>
</feature>
<keyword evidence="3 6" id="KW-0812">Transmembrane</keyword>
<dbReference type="RefSeq" id="WP_146601724.1">
    <property type="nucleotide sequence ID" value="NZ_SJPY01000007.1"/>
</dbReference>
<comment type="caution">
    <text evidence="8">The sequence shown here is derived from an EMBL/GenBank/DDBJ whole genome shotgun (WGS) entry which is preliminary data.</text>
</comment>
<protein>
    <recommendedName>
        <fullName evidence="7">VTT domain-containing protein</fullName>
    </recommendedName>
</protein>
<dbReference type="InterPro" id="IPR032816">
    <property type="entry name" value="VTT_dom"/>
</dbReference>
<gene>
    <name evidence="8" type="ORF">Q31b_45670</name>
</gene>
<evidence type="ECO:0000256" key="3">
    <source>
        <dbReference type="ARBA" id="ARBA00022692"/>
    </source>
</evidence>
<evidence type="ECO:0000256" key="6">
    <source>
        <dbReference type="SAM" id="Phobius"/>
    </source>
</evidence>
<reference evidence="8 9" key="1">
    <citation type="submission" date="2019-02" db="EMBL/GenBank/DDBJ databases">
        <title>Deep-cultivation of Planctomycetes and their phenomic and genomic characterization uncovers novel biology.</title>
        <authorList>
            <person name="Wiegand S."/>
            <person name="Jogler M."/>
            <person name="Boedeker C."/>
            <person name="Pinto D."/>
            <person name="Vollmers J."/>
            <person name="Rivas-Marin E."/>
            <person name="Kohn T."/>
            <person name="Peeters S.H."/>
            <person name="Heuer A."/>
            <person name="Rast P."/>
            <person name="Oberbeckmann S."/>
            <person name="Bunk B."/>
            <person name="Jeske O."/>
            <person name="Meyerdierks A."/>
            <person name="Storesund J.E."/>
            <person name="Kallscheuer N."/>
            <person name="Luecker S."/>
            <person name="Lage O.M."/>
            <person name="Pohl T."/>
            <person name="Merkel B.J."/>
            <person name="Hornburger P."/>
            <person name="Mueller R.-W."/>
            <person name="Bruemmer F."/>
            <person name="Labrenz M."/>
            <person name="Spormann A.M."/>
            <person name="Op Den Camp H."/>
            <person name="Overmann J."/>
            <person name="Amann R."/>
            <person name="Jetten M.S.M."/>
            <person name="Mascher T."/>
            <person name="Medema M.H."/>
            <person name="Devos D.P."/>
            <person name="Kaster A.-K."/>
            <person name="Ovreas L."/>
            <person name="Rohde M."/>
            <person name="Galperin M.Y."/>
            <person name="Jogler C."/>
        </authorList>
    </citation>
    <scope>NUCLEOTIDE SEQUENCE [LARGE SCALE GENOMIC DNA]</scope>
    <source>
        <strain evidence="8 9">Q31b</strain>
    </source>
</reference>
<dbReference type="EMBL" id="SJPY01000007">
    <property type="protein sequence ID" value="TWU37778.1"/>
    <property type="molecule type" value="Genomic_DNA"/>
</dbReference>
<keyword evidence="9" id="KW-1185">Reference proteome</keyword>
<evidence type="ECO:0000256" key="5">
    <source>
        <dbReference type="ARBA" id="ARBA00023136"/>
    </source>
</evidence>
<dbReference type="Pfam" id="PF09335">
    <property type="entry name" value="VTT_dom"/>
    <property type="match status" value="1"/>
</dbReference>
<evidence type="ECO:0000256" key="4">
    <source>
        <dbReference type="ARBA" id="ARBA00022989"/>
    </source>
</evidence>
<sequence length="197" mass="21440">MSFSPAELNEHVLTWIVAYGPPFLGATLFLCAVGVPLPGTIFVIAGGAFMRQGVMDVTWTPIEAFAGAVLGDLTSYGMGRSMRVRIQRRFSDSPKWKRAESTFQKRGGVAIYLTRWLLTPLAVPTNLLAGSGGYSLKRFIAFDIAGELTWLLVFGGLGYGFGSQWEAISDLSRDFTGLFVGIAICIAGVYLLARMRK</sequence>
<dbReference type="GO" id="GO:0005886">
    <property type="term" value="C:plasma membrane"/>
    <property type="evidence" value="ECO:0007669"/>
    <property type="project" value="UniProtKB-SubCell"/>
</dbReference>
<evidence type="ECO:0000313" key="8">
    <source>
        <dbReference type="EMBL" id="TWU37778.1"/>
    </source>
</evidence>
<dbReference type="AlphaFoldDB" id="A0A5C6DLV1"/>
<organism evidence="8 9">
    <name type="scientific">Novipirellula aureliae</name>
    <dbReference type="NCBI Taxonomy" id="2527966"/>
    <lineage>
        <taxon>Bacteria</taxon>
        <taxon>Pseudomonadati</taxon>
        <taxon>Planctomycetota</taxon>
        <taxon>Planctomycetia</taxon>
        <taxon>Pirellulales</taxon>
        <taxon>Pirellulaceae</taxon>
        <taxon>Novipirellula</taxon>
    </lineage>
</organism>